<evidence type="ECO:0000256" key="2">
    <source>
        <dbReference type="SAM" id="SignalP"/>
    </source>
</evidence>
<organism evidence="3">
    <name type="scientific">Anopheles marajoara</name>
    <dbReference type="NCBI Taxonomy" id="58244"/>
    <lineage>
        <taxon>Eukaryota</taxon>
        <taxon>Metazoa</taxon>
        <taxon>Ecdysozoa</taxon>
        <taxon>Arthropoda</taxon>
        <taxon>Hexapoda</taxon>
        <taxon>Insecta</taxon>
        <taxon>Pterygota</taxon>
        <taxon>Neoptera</taxon>
        <taxon>Endopterygota</taxon>
        <taxon>Diptera</taxon>
        <taxon>Nematocera</taxon>
        <taxon>Culicoidea</taxon>
        <taxon>Culicidae</taxon>
        <taxon>Anophelinae</taxon>
        <taxon>Anopheles</taxon>
    </lineage>
</organism>
<feature type="compositionally biased region" description="Basic residues" evidence="1">
    <location>
        <begin position="208"/>
        <end position="217"/>
    </location>
</feature>
<evidence type="ECO:0000256" key="1">
    <source>
        <dbReference type="SAM" id="MobiDB-lite"/>
    </source>
</evidence>
<sequence length="264" mass="28950">MLLLLLLLPLALRLSRRRWLLMKIEQGIKIKIMKITHRGHSFPLSFQPPFQQQIHAILGVWSFGTTDRHHTVLCSAAACSLLSCGRCAKIIRKKTVGSKRQHPPAQCYPTRQGNRLLQLHTHFAYQSGGVSVGFSNVPNLQVGKEVVLRSVAITVCIFAFMFCFPRITGSQAGRQARRGSGPIAKVAKRILTEPSPPLTAGGLSAKIPKGRRSSPRHRSNEESLGWNPRGSGGISCDIVFVCVCLSPHFILGGLDLLLPPPFAP</sequence>
<proteinExistence type="predicted"/>
<feature type="chain" id="PRO_5014999134" evidence="2">
    <location>
        <begin position="18"/>
        <end position="264"/>
    </location>
</feature>
<name>A0A2M4C5M1_9DIPT</name>
<feature type="region of interest" description="Disordered" evidence="1">
    <location>
        <begin position="193"/>
        <end position="226"/>
    </location>
</feature>
<dbReference type="AlphaFoldDB" id="A0A2M4C5M1"/>
<feature type="signal peptide" evidence="2">
    <location>
        <begin position="1"/>
        <end position="17"/>
    </location>
</feature>
<keyword evidence="2" id="KW-0732">Signal</keyword>
<dbReference type="EMBL" id="GGFJ01011463">
    <property type="protein sequence ID" value="MBW60604.1"/>
    <property type="molecule type" value="Transcribed_RNA"/>
</dbReference>
<evidence type="ECO:0000313" key="3">
    <source>
        <dbReference type="EMBL" id="MBW60604.1"/>
    </source>
</evidence>
<reference evidence="3" key="1">
    <citation type="submission" date="2018-01" db="EMBL/GenBank/DDBJ databases">
        <title>An insight into the sialome of Amazonian anophelines.</title>
        <authorList>
            <person name="Ribeiro J.M."/>
            <person name="Scarpassa V."/>
            <person name="Calvo E."/>
        </authorList>
    </citation>
    <scope>NUCLEOTIDE SEQUENCE</scope>
    <source>
        <tissue evidence="3">Salivary glands</tissue>
    </source>
</reference>
<accession>A0A2M4C5M1</accession>
<protein>
    <submittedName>
        <fullName evidence="3">Putative secreted protein</fullName>
    </submittedName>
</protein>